<reference evidence="3 4" key="1">
    <citation type="submission" date="2018-04" db="EMBL/GenBank/DDBJ databases">
        <title>The genome sequence of Caulobacter sp. 744.</title>
        <authorList>
            <person name="Gao J."/>
            <person name="Sun J."/>
        </authorList>
    </citation>
    <scope>NUCLEOTIDE SEQUENCE [LARGE SCALE GENOMIC DNA]</scope>
    <source>
        <strain evidence="3 4">774</strain>
    </source>
</reference>
<accession>A0A2T9JXB0</accession>
<evidence type="ECO:0000313" key="4">
    <source>
        <dbReference type="Proteomes" id="UP000245073"/>
    </source>
</evidence>
<dbReference type="AlphaFoldDB" id="A0A2T9JXB0"/>
<protein>
    <recommendedName>
        <fullName evidence="2">Endonuclease/exonuclease/phosphatase domain-containing protein</fullName>
    </recommendedName>
</protein>
<dbReference type="GO" id="GO:0003824">
    <property type="term" value="F:catalytic activity"/>
    <property type="evidence" value="ECO:0007669"/>
    <property type="project" value="InterPro"/>
</dbReference>
<gene>
    <name evidence="3" type="ORF">DDF67_13375</name>
</gene>
<feature type="transmembrane region" description="Helical" evidence="1">
    <location>
        <begin position="21"/>
        <end position="42"/>
    </location>
</feature>
<name>A0A2T9JXB0_9CAUL</name>
<organism evidence="3 4">
    <name type="scientific">Caulobacter endophyticus</name>
    <dbReference type="NCBI Taxonomy" id="2172652"/>
    <lineage>
        <taxon>Bacteria</taxon>
        <taxon>Pseudomonadati</taxon>
        <taxon>Pseudomonadota</taxon>
        <taxon>Alphaproteobacteria</taxon>
        <taxon>Caulobacterales</taxon>
        <taxon>Caulobacteraceae</taxon>
        <taxon>Caulobacter</taxon>
    </lineage>
</organism>
<feature type="transmembrane region" description="Helical" evidence="1">
    <location>
        <begin position="48"/>
        <end position="71"/>
    </location>
</feature>
<comment type="caution">
    <text evidence="3">The sequence shown here is derived from an EMBL/GenBank/DDBJ whole genome shotgun (WGS) entry which is preliminary data.</text>
</comment>
<evidence type="ECO:0000313" key="3">
    <source>
        <dbReference type="EMBL" id="PVM88362.1"/>
    </source>
</evidence>
<dbReference type="EMBL" id="QDKQ01000048">
    <property type="protein sequence ID" value="PVM88362.1"/>
    <property type="molecule type" value="Genomic_DNA"/>
</dbReference>
<evidence type="ECO:0000256" key="1">
    <source>
        <dbReference type="SAM" id="Phobius"/>
    </source>
</evidence>
<evidence type="ECO:0000259" key="2">
    <source>
        <dbReference type="Pfam" id="PF03372"/>
    </source>
</evidence>
<feature type="transmembrane region" description="Helical" evidence="1">
    <location>
        <begin position="78"/>
        <end position="97"/>
    </location>
</feature>
<keyword evidence="4" id="KW-1185">Reference proteome</keyword>
<keyword evidence="1" id="KW-0812">Transmembrane</keyword>
<sequence length="355" mass="38884">MIHNPSPAPRPDRSTRPDLAGGLFAVTLISLACALASLMGGLDPHLDLFSHFLPVWGVTGLVAPTMGALVARSKQGPVFPAIWIAGAAVAASVWMLAAPDLLNRSDRADGGGQRLRLVQLNSWKHNADLDGTADWIMRQSPDVVVLQEAFSQNLPLVRRLRQELPYRVSCAGRAPCSTTILTRTPPRSHGDLKMGAADPLAAAWGRYASPAGDLWVMGVQLPWPYPVDARRARQEALIAKIKSLPEDELILVGDFNATPWSALLRSIDRDLDLVRVTRGVPTWPARGFLGLPKSTAFLPLDQIYLGKRWRLIRLVRGPRLGSDHYPLLIDLQRSADHERKFGAQKSSANSPQARR</sequence>
<proteinExistence type="predicted"/>
<dbReference type="SUPFAM" id="SSF56219">
    <property type="entry name" value="DNase I-like"/>
    <property type="match status" value="1"/>
</dbReference>
<dbReference type="Gene3D" id="3.60.10.10">
    <property type="entry name" value="Endonuclease/exonuclease/phosphatase"/>
    <property type="match status" value="1"/>
</dbReference>
<dbReference type="Proteomes" id="UP000245073">
    <property type="component" value="Unassembled WGS sequence"/>
</dbReference>
<keyword evidence="1" id="KW-1133">Transmembrane helix</keyword>
<feature type="domain" description="Endonuclease/exonuclease/phosphatase" evidence="2">
    <location>
        <begin position="119"/>
        <end position="324"/>
    </location>
</feature>
<dbReference type="InterPro" id="IPR036691">
    <property type="entry name" value="Endo/exonu/phosph_ase_sf"/>
</dbReference>
<dbReference type="InterPro" id="IPR005135">
    <property type="entry name" value="Endo/exonuclease/phosphatase"/>
</dbReference>
<keyword evidence="1" id="KW-0472">Membrane</keyword>
<dbReference type="Pfam" id="PF03372">
    <property type="entry name" value="Exo_endo_phos"/>
    <property type="match status" value="1"/>
</dbReference>